<dbReference type="eggNOG" id="COG0213">
    <property type="taxonomic scope" value="Bacteria"/>
</dbReference>
<organism evidence="4 5">
    <name type="scientific">Paenibacillus pini JCM 16418</name>
    <dbReference type="NCBI Taxonomy" id="1236976"/>
    <lineage>
        <taxon>Bacteria</taxon>
        <taxon>Bacillati</taxon>
        <taxon>Bacillota</taxon>
        <taxon>Bacilli</taxon>
        <taxon>Bacillales</taxon>
        <taxon>Paenibacillaceae</taxon>
        <taxon>Paenibacillus</taxon>
    </lineage>
</organism>
<proteinExistence type="predicted"/>
<evidence type="ECO:0000313" key="5">
    <source>
        <dbReference type="Proteomes" id="UP000019364"/>
    </source>
</evidence>
<feature type="domain" description="HTH cro/C1-type" evidence="3">
    <location>
        <begin position="138"/>
        <end position="185"/>
    </location>
</feature>
<dbReference type="InterPro" id="IPR036320">
    <property type="entry name" value="Glycosyl_Trfase_fam3_N_dom_sf"/>
</dbReference>
<dbReference type="InterPro" id="IPR000053">
    <property type="entry name" value="Thymidine/pyrmidine_PPase"/>
</dbReference>
<keyword evidence="5" id="KW-1185">Reference proteome</keyword>
<dbReference type="GO" id="GO:0005829">
    <property type="term" value="C:cytosol"/>
    <property type="evidence" value="ECO:0007669"/>
    <property type="project" value="TreeGrafter"/>
</dbReference>
<dbReference type="AlphaFoldDB" id="W7YSI7"/>
<dbReference type="InterPro" id="IPR001387">
    <property type="entry name" value="Cro/C1-type_HTH"/>
</dbReference>
<name>W7YSI7_9BACL</name>
<dbReference type="PANTHER" id="PTHR10515">
    <property type="entry name" value="THYMIDINE PHOSPHORYLASE"/>
    <property type="match status" value="1"/>
</dbReference>
<dbReference type="Gene3D" id="3.40.1030.10">
    <property type="entry name" value="Nucleoside phosphorylase/phosphoribosyltransferase catalytic domain"/>
    <property type="match status" value="1"/>
</dbReference>
<evidence type="ECO:0000256" key="2">
    <source>
        <dbReference type="ARBA" id="ARBA00022679"/>
    </source>
</evidence>
<keyword evidence="2" id="KW-0808">Transferase</keyword>
<dbReference type="PANTHER" id="PTHR10515:SF0">
    <property type="entry name" value="THYMIDINE PHOSPHORYLASE"/>
    <property type="match status" value="1"/>
</dbReference>
<sequence length="224" mass="25434">MRMVDLIEKKRDGHELTTEEINFIIEGYTKGDIPDYQVSALAMAIFFKNMNERERADLTMAIVNSGDTIDLSEIEGVKVDKHSTGGVGDTTTPNNIMLQLSLKAEEPTNFRIWAFNIYQKFRNGFKLWLESIVEKEGHDFTAKAIADKTHISQYTAKSYLVYDSVPQQPLFEKISAAYNTSLEEFMAFAKIDVHSHLLFDIVTTVVTWKNKNIIKTNNTGGILL</sequence>
<dbReference type="GO" id="GO:0009032">
    <property type="term" value="F:thymidine phosphorylase activity"/>
    <property type="evidence" value="ECO:0007669"/>
    <property type="project" value="TreeGrafter"/>
</dbReference>
<dbReference type="STRING" id="1236976.JCM16418_1618"/>
<dbReference type="Pfam" id="PF02885">
    <property type="entry name" value="Glycos_trans_3N"/>
    <property type="match status" value="1"/>
</dbReference>
<protein>
    <submittedName>
        <fullName evidence="4">Pyrimidine-nucleoside phosphorylase</fullName>
    </submittedName>
</protein>
<comment type="caution">
    <text evidence="4">The sequence shown here is derived from an EMBL/GenBank/DDBJ whole genome shotgun (WGS) entry which is preliminary data.</text>
</comment>
<dbReference type="GO" id="GO:0004645">
    <property type="term" value="F:1,4-alpha-oligoglucan phosphorylase activity"/>
    <property type="evidence" value="ECO:0007669"/>
    <property type="project" value="InterPro"/>
</dbReference>
<dbReference type="InterPro" id="IPR017459">
    <property type="entry name" value="Glycosyl_Trfase_fam3_N_dom"/>
</dbReference>
<dbReference type="Proteomes" id="UP000019364">
    <property type="component" value="Unassembled WGS sequence"/>
</dbReference>
<accession>W7YSI7</accession>
<dbReference type="FunFam" id="1.20.970.10:FF:000002">
    <property type="entry name" value="Pyrimidine-nucleoside phosphorylase"/>
    <property type="match status" value="1"/>
</dbReference>
<dbReference type="Gene3D" id="1.20.970.10">
    <property type="entry name" value="Transferase, Pyrimidine Nucleoside Phosphorylase, Chain C"/>
    <property type="match status" value="1"/>
</dbReference>
<dbReference type="InterPro" id="IPR035902">
    <property type="entry name" value="Nuc_phospho_transferase"/>
</dbReference>
<reference evidence="4 5" key="1">
    <citation type="journal article" date="2014" name="Genome Announc.">
        <title>Draft Genome Sequence of Paenibacillus pini JCM 16418T, Isolated from the Rhizosphere of Pine Tree.</title>
        <authorList>
            <person name="Yuki M."/>
            <person name="Oshima K."/>
            <person name="Suda W."/>
            <person name="Oshida Y."/>
            <person name="Kitamura K."/>
            <person name="Iida Y."/>
            <person name="Hattori M."/>
            <person name="Ohkuma M."/>
        </authorList>
    </citation>
    <scope>NUCLEOTIDE SEQUENCE [LARGE SCALE GENOMIC DNA]</scope>
    <source>
        <strain evidence="4 5">JCM 16418</strain>
    </source>
</reference>
<dbReference type="EMBL" id="BAVZ01000004">
    <property type="protein sequence ID" value="GAF07591.1"/>
    <property type="molecule type" value="Genomic_DNA"/>
</dbReference>
<evidence type="ECO:0000313" key="4">
    <source>
        <dbReference type="EMBL" id="GAF07591.1"/>
    </source>
</evidence>
<dbReference type="SUPFAM" id="SSF47648">
    <property type="entry name" value="Nucleoside phosphorylase/phosphoribosyltransferase N-terminal domain"/>
    <property type="match status" value="1"/>
</dbReference>
<keyword evidence="1" id="KW-0328">Glycosyltransferase</keyword>
<dbReference type="GO" id="GO:0006206">
    <property type="term" value="P:pyrimidine nucleobase metabolic process"/>
    <property type="evidence" value="ECO:0007669"/>
    <property type="project" value="InterPro"/>
</dbReference>
<gene>
    <name evidence="4" type="ORF">JCM16418_1618</name>
</gene>
<evidence type="ECO:0000259" key="3">
    <source>
        <dbReference type="PROSITE" id="PS50943"/>
    </source>
</evidence>
<dbReference type="PROSITE" id="PS50943">
    <property type="entry name" value="HTH_CROC1"/>
    <property type="match status" value="1"/>
</dbReference>
<evidence type="ECO:0000256" key="1">
    <source>
        <dbReference type="ARBA" id="ARBA00022676"/>
    </source>
</evidence>